<name>A0A1H5XVC1_9HYPH</name>
<protein>
    <submittedName>
        <fullName evidence="2">Cellulose biosynthesis protein BcsS</fullName>
    </submittedName>
</protein>
<keyword evidence="1" id="KW-0732">Signal</keyword>
<keyword evidence="3" id="KW-1185">Reference proteome</keyword>
<evidence type="ECO:0000313" key="2">
    <source>
        <dbReference type="EMBL" id="SEG15387.1"/>
    </source>
</evidence>
<sequence>MAGTARVVAVCAAMLASPAMAEEEDEIEELPRSPLSAVIFGSLDAGPTKTLLSVGWKRSWGGGPARSGFRTIVKSGSSVEQADRLSSRGIAYKSEKQVLLGYEWRVGDSFVSLYAGSDFESEIRQTARAIQWTTRYGTRLQADLWATPTTDTMLQAGAYVSSLNGRIWGRLAPGWRLARDVHAGPEIEGYRERDYRKVRLGLHLTGLRLLGVNWRVSGGWQRTSDRPSEPYATVGLHWQR</sequence>
<reference evidence="2 3" key="1">
    <citation type="submission" date="2016-10" db="EMBL/GenBank/DDBJ databases">
        <authorList>
            <person name="de Groot N.N."/>
        </authorList>
    </citation>
    <scope>NUCLEOTIDE SEQUENCE [LARGE SCALE GENOMIC DNA]</scope>
    <source>
        <strain evidence="2 3">DSM 26656</strain>
    </source>
</reference>
<accession>A0A1H5XVC1</accession>
<organism evidence="2 3">
    <name type="scientific">Bosea lathyri</name>
    <dbReference type="NCBI Taxonomy" id="1036778"/>
    <lineage>
        <taxon>Bacteria</taxon>
        <taxon>Pseudomonadati</taxon>
        <taxon>Pseudomonadota</taxon>
        <taxon>Alphaproteobacteria</taxon>
        <taxon>Hyphomicrobiales</taxon>
        <taxon>Boseaceae</taxon>
        <taxon>Bosea</taxon>
    </lineage>
</organism>
<feature type="chain" id="PRO_5009289892" evidence="1">
    <location>
        <begin position="22"/>
        <end position="240"/>
    </location>
</feature>
<dbReference type="AlphaFoldDB" id="A0A1H5XVC1"/>
<dbReference type="Proteomes" id="UP000236743">
    <property type="component" value="Unassembled WGS sequence"/>
</dbReference>
<proteinExistence type="predicted"/>
<evidence type="ECO:0000313" key="3">
    <source>
        <dbReference type="Proteomes" id="UP000236743"/>
    </source>
</evidence>
<gene>
    <name evidence="2" type="ORF">SAMN04488115_103397</name>
</gene>
<dbReference type="InterPro" id="IPR031485">
    <property type="entry name" value="CBP_BcsS"/>
</dbReference>
<feature type="signal peptide" evidence="1">
    <location>
        <begin position="1"/>
        <end position="21"/>
    </location>
</feature>
<dbReference type="EMBL" id="FNUY01000003">
    <property type="protein sequence ID" value="SEG15387.1"/>
    <property type="molecule type" value="Genomic_DNA"/>
</dbReference>
<evidence type="ECO:0000256" key="1">
    <source>
        <dbReference type="SAM" id="SignalP"/>
    </source>
</evidence>
<dbReference type="Pfam" id="PF17036">
    <property type="entry name" value="CBP_BcsS"/>
    <property type="match status" value="1"/>
</dbReference>